<dbReference type="OrthoDB" id="310895at2759"/>
<accession>W6QL60</accession>
<dbReference type="GO" id="GO:0016620">
    <property type="term" value="F:oxidoreductase activity, acting on the aldehyde or oxo group of donors, NAD or NADP as acceptor"/>
    <property type="evidence" value="ECO:0007669"/>
    <property type="project" value="InterPro"/>
</dbReference>
<dbReference type="STRING" id="1365484.W6QL60"/>
<reference evidence="1" key="1">
    <citation type="journal article" date="2014" name="Nat. Commun.">
        <title>Multiple recent horizontal transfers of a large genomic region in cheese making fungi.</title>
        <authorList>
            <person name="Cheeseman K."/>
            <person name="Ropars J."/>
            <person name="Renault P."/>
            <person name="Dupont J."/>
            <person name="Gouzy J."/>
            <person name="Branca A."/>
            <person name="Abraham A.L."/>
            <person name="Ceppi M."/>
            <person name="Conseiller E."/>
            <person name="Debuchy R."/>
            <person name="Malagnac F."/>
            <person name="Goarin A."/>
            <person name="Silar P."/>
            <person name="Lacoste S."/>
            <person name="Sallet E."/>
            <person name="Bensimon A."/>
            <person name="Giraud T."/>
            <person name="Brygoo Y."/>
        </authorList>
    </citation>
    <scope>NUCLEOTIDE SEQUENCE [LARGE SCALE GENOMIC DNA]</scope>
    <source>
        <strain evidence="1">FM164</strain>
    </source>
</reference>
<sequence length="70" mass="7446">MGAVILTDDLARMSRVGEHLDAALVWGGCWLGRELGAGFSDIRATGTGQEGGTRSREIFTGLRAVHVPSY</sequence>
<proteinExistence type="predicted"/>
<protein>
    <submittedName>
        <fullName evidence="1">Aldehyde/histidinol dehydrogenase</fullName>
    </submittedName>
</protein>
<dbReference type="InterPro" id="IPR016163">
    <property type="entry name" value="Ald_DH_C"/>
</dbReference>
<dbReference type="Gene3D" id="3.40.309.10">
    <property type="entry name" value="Aldehyde Dehydrogenase, Chain A, domain 2"/>
    <property type="match status" value="1"/>
</dbReference>
<dbReference type="InterPro" id="IPR016161">
    <property type="entry name" value="Ald_DH/histidinol_DH"/>
</dbReference>
<gene>
    <name evidence="1" type="ORF">PROQFM164_S02g000406</name>
</gene>
<dbReference type="EMBL" id="HG792016">
    <property type="protein sequence ID" value="CDM30257.1"/>
    <property type="molecule type" value="Genomic_DNA"/>
</dbReference>
<evidence type="ECO:0000313" key="2">
    <source>
        <dbReference type="Proteomes" id="UP000030686"/>
    </source>
</evidence>
<evidence type="ECO:0000313" key="1">
    <source>
        <dbReference type="EMBL" id="CDM30257.1"/>
    </source>
</evidence>
<keyword evidence="2" id="KW-1185">Reference proteome</keyword>
<dbReference type="SUPFAM" id="SSF53720">
    <property type="entry name" value="ALDH-like"/>
    <property type="match status" value="1"/>
</dbReference>
<dbReference type="Proteomes" id="UP000030686">
    <property type="component" value="Unassembled WGS sequence"/>
</dbReference>
<dbReference type="AlphaFoldDB" id="W6QL60"/>
<name>W6QL60_PENRF</name>
<organism evidence="1 2">
    <name type="scientific">Penicillium roqueforti (strain FM164)</name>
    <dbReference type="NCBI Taxonomy" id="1365484"/>
    <lineage>
        <taxon>Eukaryota</taxon>
        <taxon>Fungi</taxon>
        <taxon>Dikarya</taxon>
        <taxon>Ascomycota</taxon>
        <taxon>Pezizomycotina</taxon>
        <taxon>Eurotiomycetes</taxon>
        <taxon>Eurotiomycetidae</taxon>
        <taxon>Eurotiales</taxon>
        <taxon>Aspergillaceae</taxon>
        <taxon>Penicillium</taxon>
    </lineage>
</organism>